<accession>A6K4N1</accession>
<name>A6K4N1_RAT</name>
<sequence length="33" mass="3568">MQHPLTGATCVALPNVGMCPQLSCALTFMYLQQ</sequence>
<evidence type="ECO:0000313" key="2">
    <source>
        <dbReference type="Proteomes" id="UP000234681"/>
    </source>
</evidence>
<organism evidence="1 2">
    <name type="scientific">Rattus norvegicus</name>
    <name type="common">Rat</name>
    <dbReference type="NCBI Taxonomy" id="10116"/>
    <lineage>
        <taxon>Eukaryota</taxon>
        <taxon>Metazoa</taxon>
        <taxon>Chordata</taxon>
        <taxon>Craniata</taxon>
        <taxon>Vertebrata</taxon>
        <taxon>Euteleostomi</taxon>
        <taxon>Mammalia</taxon>
        <taxon>Eutheria</taxon>
        <taxon>Euarchontoglires</taxon>
        <taxon>Glires</taxon>
        <taxon>Rodentia</taxon>
        <taxon>Myomorpha</taxon>
        <taxon>Muroidea</taxon>
        <taxon>Muridae</taxon>
        <taxon>Murinae</taxon>
        <taxon>Rattus</taxon>
    </lineage>
</organism>
<dbReference type="EMBL" id="CH474017">
    <property type="protein sequence ID" value="EDL96253.1"/>
    <property type="molecule type" value="Genomic_DNA"/>
</dbReference>
<dbReference type="AlphaFoldDB" id="A6K4N1"/>
<evidence type="ECO:0000313" key="1">
    <source>
        <dbReference type="EMBL" id="EDL96253.1"/>
    </source>
</evidence>
<reference evidence="1 2" key="1">
    <citation type="submission" date="2005-07" db="EMBL/GenBank/DDBJ databases">
        <authorList>
            <person name="Mural R.J."/>
            <person name="Li P.W."/>
            <person name="Adams M.D."/>
            <person name="Amanatides P.G."/>
            <person name="Baden-Tillson H."/>
            <person name="Barnstead M."/>
            <person name="Chin S.H."/>
            <person name="Dew I."/>
            <person name="Evans C.A."/>
            <person name="Ferriera S."/>
            <person name="Flanigan M."/>
            <person name="Fosler C."/>
            <person name="Glodek A."/>
            <person name="Gu Z."/>
            <person name="Holt R.A."/>
            <person name="Jennings D."/>
            <person name="Kraft C.L."/>
            <person name="Lu F."/>
            <person name="Nguyen T."/>
            <person name="Nusskern D.R."/>
            <person name="Pfannkoch C.M."/>
            <person name="Sitter C."/>
            <person name="Sutton G.G."/>
            <person name="Venter J.C."/>
            <person name="Wang Z."/>
            <person name="Woodage T."/>
            <person name="Zheng X.H."/>
            <person name="Zhong F."/>
        </authorList>
    </citation>
    <scope>NUCLEOTIDE SEQUENCE [LARGE SCALE GENOMIC DNA]</scope>
    <source>
        <strain>BN</strain>
        <strain evidence="2">Sprague-Dawley</strain>
    </source>
</reference>
<protein>
    <submittedName>
        <fullName evidence="1">RCG49801</fullName>
    </submittedName>
</protein>
<gene>
    <name evidence="1" type="ORF">rCG_49801</name>
</gene>
<dbReference type="Proteomes" id="UP000234681">
    <property type="component" value="Chromosome 10"/>
</dbReference>
<proteinExistence type="predicted"/>
<feature type="non-terminal residue" evidence="1">
    <location>
        <position position="33"/>
    </location>
</feature>